<dbReference type="PANTHER" id="PTHR35446:SF2">
    <property type="entry name" value="CARBOXYMUCONOLACTONE DECARBOXYLASE-LIKE DOMAIN-CONTAINING PROTEIN"/>
    <property type="match status" value="1"/>
</dbReference>
<dbReference type="RefSeq" id="WP_324179624.1">
    <property type="nucleotide sequence ID" value="NZ_BAABAW010000021.1"/>
</dbReference>
<gene>
    <name evidence="1" type="ORF">U6A24_08985</name>
</gene>
<evidence type="ECO:0000313" key="1">
    <source>
        <dbReference type="EMBL" id="MEB3345592.1"/>
    </source>
</evidence>
<keyword evidence="1" id="KW-0560">Oxidoreductase</keyword>
<proteinExistence type="predicted"/>
<dbReference type="PANTHER" id="PTHR35446">
    <property type="entry name" value="SI:CH211-175M2.5"/>
    <property type="match status" value="1"/>
</dbReference>
<dbReference type="InterPro" id="IPR029032">
    <property type="entry name" value="AhpD-like"/>
</dbReference>
<dbReference type="NCBIfam" id="TIGR01926">
    <property type="entry name" value="peroxid_rel"/>
    <property type="match status" value="1"/>
</dbReference>
<dbReference type="GO" id="GO:0004601">
    <property type="term" value="F:peroxidase activity"/>
    <property type="evidence" value="ECO:0007669"/>
    <property type="project" value="UniProtKB-KW"/>
</dbReference>
<keyword evidence="2" id="KW-1185">Reference proteome</keyword>
<reference evidence="1 2" key="1">
    <citation type="journal article" date="2013" name="Int. J. Syst. Evol. Microbiol.">
        <title>Aquimarina gracilis sp. nov., isolated from the gut microflora of a mussel, Mytilus coruscus, and emended description of Aquimarina spongiae.</title>
        <authorList>
            <person name="Park S.C."/>
            <person name="Choe H.N."/>
            <person name="Baik K.S."/>
            <person name="Seong C.N."/>
        </authorList>
    </citation>
    <scope>NUCLEOTIDE SEQUENCE [LARGE SCALE GENOMIC DNA]</scope>
    <source>
        <strain evidence="1 2">PSC32</strain>
    </source>
</reference>
<accession>A0ABU5ZVE8</accession>
<dbReference type="SUPFAM" id="SSF69118">
    <property type="entry name" value="AhpD-like"/>
    <property type="match status" value="1"/>
</dbReference>
<name>A0ABU5ZVE8_9FLAO</name>
<organism evidence="1 2">
    <name type="scientific">Aquimarina gracilis</name>
    <dbReference type="NCBI Taxonomy" id="874422"/>
    <lineage>
        <taxon>Bacteria</taxon>
        <taxon>Pseudomonadati</taxon>
        <taxon>Bacteroidota</taxon>
        <taxon>Flavobacteriia</taxon>
        <taxon>Flavobacteriales</taxon>
        <taxon>Flavobacteriaceae</taxon>
        <taxon>Aquimarina</taxon>
    </lineage>
</organism>
<evidence type="ECO:0000313" key="2">
    <source>
        <dbReference type="Proteomes" id="UP001327027"/>
    </source>
</evidence>
<comment type="caution">
    <text evidence="1">The sequence shown here is derived from an EMBL/GenBank/DDBJ whole genome shotgun (WGS) entry which is preliminary data.</text>
</comment>
<dbReference type="Proteomes" id="UP001327027">
    <property type="component" value="Unassembled WGS sequence"/>
</dbReference>
<keyword evidence="1" id="KW-0575">Peroxidase</keyword>
<sequence length="201" mass="23016">MSWIKEISYTDATGSLKKIYDRIKGPNNNIDNVLSVHSLRPHTLTGHMGLYKNVLHNTNNTLPKWYLETIGVYVSNLNQCSYCIDHHSAGLKRLLNDDSLYQEIINCLLNDNVQEHFKYQYLAGLKYAKKLTVDHHTITENDIHTMREQKLTDGEILEINQVVSYFNYVNRTVIGLGVNADGDIIGLSPNDNDDPNNWEHS</sequence>
<protein>
    <submittedName>
        <fullName evidence="1">Peroxidase-related enzyme</fullName>
    </submittedName>
</protein>
<dbReference type="EMBL" id="JAYKLX010000004">
    <property type="protein sequence ID" value="MEB3345592.1"/>
    <property type="molecule type" value="Genomic_DNA"/>
</dbReference>
<dbReference type="InterPro" id="IPR010195">
    <property type="entry name" value="Uncharacterised_peroxidase-rel"/>
</dbReference>
<dbReference type="Gene3D" id="1.20.1290.10">
    <property type="entry name" value="AhpD-like"/>
    <property type="match status" value="1"/>
</dbReference>